<dbReference type="InterPro" id="IPR008965">
    <property type="entry name" value="CBM2/CBM3_carb-bd_dom_sf"/>
</dbReference>
<gene>
    <name evidence="2" type="ORF">AUJ95_01675</name>
</gene>
<dbReference type="NCBIfam" id="TIGR04183">
    <property type="entry name" value="Por_Secre_tail"/>
    <property type="match status" value="1"/>
</dbReference>
<dbReference type="EMBL" id="MNYI01000046">
    <property type="protein sequence ID" value="OIP42504.1"/>
    <property type="molecule type" value="Genomic_DNA"/>
</dbReference>
<dbReference type="SUPFAM" id="SSF49384">
    <property type="entry name" value="Carbohydrate-binding domain"/>
    <property type="match status" value="1"/>
</dbReference>
<dbReference type="AlphaFoldDB" id="A0A1J5EIF3"/>
<evidence type="ECO:0000313" key="3">
    <source>
        <dbReference type="Proteomes" id="UP000183085"/>
    </source>
</evidence>
<dbReference type="Pfam" id="PF18962">
    <property type="entry name" value="Por_Secre_tail"/>
    <property type="match status" value="1"/>
</dbReference>
<dbReference type="InterPro" id="IPR026444">
    <property type="entry name" value="Secre_tail"/>
</dbReference>
<reference evidence="2 3" key="1">
    <citation type="journal article" date="2016" name="Environ. Microbiol.">
        <title>Genomic resolution of a cold subsurface aquifer community provides metabolic insights for novel microbes adapted to high CO concentrations.</title>
        <authorList>
            <person name="Probst A.J."/>
            <person name="Castelle C.J."/>
            <person name="Singh A."/>
            <person name="Brown C.T."/>
            <person name="Anantharaman K."/>
            <person name="Sharon I."/>
            <person name="Hug L.A."/>
            <person name="Burstein D."/>
            <person name="Emerson J.B."/>
            <person name="Thomas B.C."/>
            <person name="Banfield J.F."/>
        </authorList>
    </citation>
    <scope>NUCLEOTIDE SEQUENCE [LARGE SCALE GENOMIC DNA]</scope>
    <source>
        <strain evidence="2">CG2_30_40_21</strain>
    </source>
</reference>
<sequence>MTLLVGDVNDDGTVDIGDWPLFGFAWREGATVTHSNWLQYREGDFDHNRVVNGQDFIVLRNNFNKTQSGFGGLRAPSMPGMQPAQEATPLRAKAASTSGQINLSFDLSTLGGVDKNDLRVGNIIKLEITISDATDFMAGEVHLSFNPDVLEVIGSPTGNGGVMICSGEYPKGEVFTLINNADNQSGKIDYAVATMYPQTGDGGLFAIVPFRIKAYGATAMIGIAQEENKTTKFVEAPEIIEGKPVNLINPPLAEVKMEKTEVIVVIPMRYSNLDNTRVYPNPAAVGQTITFAQLTAGKEKAIKIYTISGELVAEFSSLLDNVLWTIPTDLASGIYLYLINDHAGSIKQGKIGIIK</sequence>
<comment type="caution">
    <text evidence="2">The sequence shown here is derived from an EMBL/GenBank/DDBJ whole genome shotgun (WGS) entry which is preliminary data.</text>
</comment>
<evidence type="ECO:0000259" key="1">
    <source>
        <dbReference type="Pfam" id="PF18962"/>
    </source>
</evidence>
<accession>A0A1J5EIF3</accession>
<dbReference type="GO" id="GO:0000272">
    <property type="term" value="P:polysaccharide catabolic process"/>
    <property type="evidence" value="ECO:0007669"/>
    <property type="project" value="InterPro"/>
</dbReference>
<feature type="domain" description="Secretion system C-terminal sorting" evidence="1">
    <location>
        <begin position="278"/>
        <end position="347"/>
    </location>
</feature>
<dbReference type="STRING" id="1817895.AUJ95_01675"/>
<dbReference type="Gene3D" id="2.60.40.680">
    <property type="match status" value="1"/>
</dbReference>
<name>A0A1J5EIF3_9BACT</name>
<evidence type="ECO:0000313" key="2">
    <source>
        <dbReference type="EMBL" id="OIP42504.1"/>
    </source>
</evidence>
<proteinExistence type="predicted"/>
<dbReference type="Gene3D" id="1.10.1330.10">
    <property type="entry name" value="Dockerin domain"/>
    <property type="match status" value="1"/>
</dbReference>
<dbReference type="Proteomes" id="UP000183085">
    <property type="component" value="Unassembled WGS sequence"/>
</dbReference>
<dbReference type="SUPFAM" id="SSF63446">
    <property type="entry name" value="Type I dockerin domain"/>
    <property type="match status" value="1"/>
</dbReference>
<dbReference type="CDD" id="cd08547">
    <property type="entry name" value="Type_II_cohesin"/>
    <property type="match status" value="1"/>
</dbReference>
<protein>
    <recommendedName>
        <fullName evidence="1">Secretion system C-terminal sorting domain-containing protein</fullName>
    </recommendedName>
</protein>
<dbReference type="GO" id="GO:0030246">
    <property type="term" value="F:carbohydrate binding"/>
    <property type="evidence" value="ECO:0007669"/>
    <property type="project" value="InterPro"/>
</dbReference>
<organism evidence="2 3">
    <name type="scientific">Candidatus Desantisbacteria bacterium CG2_30_40_21</name>
    <dbReference type="NCBI Taxonomy" id="1817895"/>
    <lineage>
        <taxon>Bacteria</taxon>
        <taxon>Candidatus Desantisiibacteriota</taxon>
    </lineage>
</organism>
<dbReference type="InterPro" id="IPR036439">
    <property type="entry name" value="Dockerin_dom_sf"/>
</dbReference>